<dbReference type="OrthoDB" id="9802388at2"/>
<dbReference type="InterPro" id="IPR001789">
    <property type="entry name" value="Sig_transdc_resp-reg_receiver"/>
</dbReference>
<dbReference type="GeneID" id="66499392"/>
<evidence type="ECO:0000256" key="6">
    <source>
        <dbReference type="ARBA" id="ARBA00022840"/>
    </source>
</evidence>
<dbReference type="GO" id="GO:0005524">
    <property type="term" value="F:ATP binding"/>
    <property type="evidence" value="ECO:0007669"/>
    <property type="project" value="UniProtKB-KW"/>
</dbReference>
<protein>
    <recommendedName>
        <fullName evidence="3">Nif-specific regulatory protein</fullName>
    </recommendedName>
</protein>
<dbReference type="InterPro" id="IPR058031">
    <property type="entry name" value="AAA_lid_NorR"/>
</dbReference>
<dbReference type="PANTHER" id="PTHR32071:SF17">
    <property type="entry name" value="TRANSCRIPTIONAL REGULATOR (NTRC FAMILY)"/>
    <property type="match status" value="1"/>
</dbReference>
<dbReference type="Gene3D" id="1.10.10.60">
    <property type="entry name" value="Homeodomain-like"/>
    <property type="match status" value="1"/>
</dbReference>
<dbReference type="SMART" id="SM00448">
    <property type="entry name" value="REC"/>
    <property type="match status" value="1"/>
</dbReference>
<evidence type="ECO:0000256" key="8">
    <source>
        <dbReference type="ARBA" id="ARBA00023015"/>
    </source>
</evidence>
<dbReference type="RefSeq" id="WP_043139756.1">
    <property type="nucleotide sequence ID" value="NZ_AP022337.1"/>
</dbReference>
<keyword evidence="12" id="KW-1185">Reference proteome</keyword>
<dbReference type="GO" id="GO:0006355">
    <property type="term" value="P:regulation of DNA-templated transcription"/>
    <property type="evidence" value="ECO:0007669"/>
    <property type="project" value="InterPro"/>
</dbReference>
<dbReference type="FunFam" id="3.40.50.300:FF:000006">
    <property type="entry name" value="DNA-binding transcriptional regulator NtrC"/>
    <property type="match status" value="1"/>
</dbReference>
<evidence type="ECO:0000256" key="3">
    <source>
        <dbReference type="ARBA" id="ARBA00015308"/>
    </source>
</evidence>
<dbReference type="STRING" id="561184.SAMN05216376_101136"/>
<dbReference type="SMART" id="SM00382">
    <property type="entry name" value="AAA"/>
    <property type="match status" value="1"/>
</dbReference>
<dbReference type="Pfam" id="PF00072">
    <property type="entry name" value="Response_reg"/>
    <property type="match status" value="1"/>
</dbReference>
<accession>A0A225Q2R4</accession>
<keyword evidence="10" id="KW-0804">Transcription</keyword>
<evidence type="ECO:0000256" key="1">
    <source>
        <dbReference type="ARBA" id="ARBA00002167"/>
    </source>
</evidence>
<evidence type="ECO:0000256" key="4">
    <source>
        <dbReference type="ARBA" id="ARBA00022553"/>
    </source>
</evidence>
<evidence type="ECO:0000256" key="9">
    <source>
        <dbReference type="ARBA" id="ARBA00023159"/>
    </source>
</evidence>
<dbReference type="Proteomes" id="UP000030960">
    <property type="component" value="Unassembled WGS sequence"/>
</dbReference>
<dbReference type="FunFam" id="3.40.50.2300:FF:000018">
    <property type="entry name" value="DNA-binding transcriptional regulator NtrC"/>
    <property type="match status" value="1"/>
</dbReference>
<dbReference type="SUPFAM" id="SSF46689">
    <property type="entry name" value="Homeodomain-like"/>
    <property type="match status" value="1"/>
</dbReference>
<dbReference type="Pfam" id="PF00158">
    <property type="entry name" value="Sigma54_activat"/>
    <property type="match status" value="1"/>
</dbReference>
<keyword evidence="7" id="KW-0902">Two-component regulatory system</keyword>
<sequence length="471" mass="51722">MSDILIVDDERDIRELIGDILEDEGFATRLAGNSQEAMNEINAEPPALLILDIWLKDSKMDGIDILKTVKRDNPDIPVVIISGHGNIEIAVAAIKQGAYDFIEKPFNIDQLLVVIRRAMETSILRRENVQLKRGEVKSAEMIGESAAFRALLGQLEKVTKSNGRVMLTGPAGAGKEVAARYIHAQSNRAKAPFVTVNCAGVEPEMMEAMLFGRETAKRGIEPGLLEQAHGGVVYFDEVADMPTGTQSKILRVLVDQQFTRVGGNDKVRVDLRVISSTNRDLQDEIAAGRFREELYHRLNVVPIAVPSLAERREDIPVLAGHFIEQCNQAQGLPVRELTEEAVALMQTMTWPGNVRQLKNLVERVLILGDGTGPIEARELPQETAPGEDAEGRVVLSGTLATLPLREAREAFEREYLLTQINRFGGNISRTASFVGMERSALHRKLKSLGVVTSAKSGARVARVDAPISEVS</sequence>
<keyword evidence="8" id="KW-0805">Transcription regulation</keyword>
<comment type="caution">
    <text evidence="11">The sequence shown here is derived from an EMBL/GenBank/DDBJ whole genome shotgun (WGS) entry which is preliminary data.</text>
</comment>
<dbReference type="EMBL" id="JSUQ01000006">
    <property type="protein sequence ID" value="KHQ53729.1"/>
    <property type="molecule type" value="Genomic_DNA"/>
</dbReference>
<dbReference type="PROSITE" id="PS00688">
    <property type="entry name" value="SIGMA54_INTERACT_3"/>
    <property type="match status" value="1"/>
</dbReference>
<dbReference type="InterPro" id="IPR009057">
    <property type="entry name" value="Homeodomain-like_sf"/>
</dbReference>
<reference evidence="11 12" key="1">
    <citation type="submission" date="2014-10" db="EMBL/GenBank/DDBJ databases">
        <title>Genome sequence of Ponticoccus sp. strain UMTAT08 isolated from clonal culture of toxic dinoflagellate Alexandrium tamiyavanichii.</title>
        <authorList>
            <person name="Gan H.Y."/>
            <person name="Muhd D.-D."/>
            <person name="Mohd Noor M.E."/>
            <person name="Yeong Y.S."/>
            <person name="Usup G."/>
        </authorList>
    </citation>
    <scope>NUCLEOTIDE SEQUENCE [LARGE SCALE GENOMIC DNA]</scope>
    <source>
        <strain evidence="11 12">UMTAT08</strain>
    </source>
</reference>
<dbReference type="InterPro" id="IPR011006">
    <property type="entry name" value="CheY-like_superfamily"/>
</dbReference>
<accession>A0A225QTY8</accession>
<name>A0A0B3STE5_9RHOB</name>
<keyword evidence="5" id="KW-0547">Nucleotide-binding</keyword>
<dbReference type="PROSITE" id="PS50045">
    <property type="entry name" value="SIGMA54_INTERACT_4"/>
    <property type="match status" value="1"/>
</dbReference>
<dbReference type="InterPro" id="IPR025944">
    <property type="entry name" value="Sigma_54_int_dom_CS"/>
</dbReference>
<dbReference type="SUPFAM" id="SSF52172">
    <property type="entry name" value="CheY-like"/>
    <property type="match status" value="1"/>
</dbReference>
<evidence type="ECO:0000313" key="11">
    <source>
        <dbReference type="EMBL" id="KHQ53729.1"/>
    </source>
</evidence>
<dbReference type="CDD" id="cd17550">
    <property type="entry name" value="REC_NtrX-like"/>
    <property type="match status" value="1"/>
</dbReference>
<keyword evidence="4" id="KW-0597">Phosphoprotein</keyword>
<dbReference type="Gene3D" id="3.40.50.2300">
    <property type="match status" value="1"/>
</dbReference>
<evidence type="ECO:0000256" key="7">
    <source>
        <dbReference type="ARBA" id="ARBA00023012"/>
    </source>
</evidence>
<dbReference type="InterPro" id="IPR027417">
    <property type="entry name" value="P-loop_NTPase"/>
</dbReference>
<accession>A0A0B3STE5</accession>
<keyword evidence="9" id="KW-0010">Activator</keyword>
<dbReference type="InterPro" id="IPR003593">
    <property type="entry name" value="AAA+_ATPase"/>
</dbReference>
<dbReference type="PROSITE" id="PS50110">
    <property type="entry name" value="RESPONSE_REGULATORY"/>
    <property type="match status" value="1"/>
</dbReference>
<dbReference type="Pfam" id="PF25601">
    <property type="entry name" value="AAA_lid_14"/>
    <property type="match status" value="1"/>
</dbReference>
<dbReference type="InterPro" id="IPR002197">
    <property type="entry name" value="HTH_Fis"/>
</dbReference>
<evidence type="ECO:0000256" key="2">
    <source>
        <dbReference type="ARBA" id="ARBA00011135"/>
    </source>
</evidence>
<comment type="subunit">
    <text evidence="2">Interacts with sigma-54.</text>
</comment>
<dbReference type="GO" id="GO:0000160">
    <property type="term" value="P:phosphorelay signal transduction system"/>
    <property type="evidence" value="ECO:0007669"/>
    <property type="project" value="UniProtKB-KW"/>
</dbReference>
<dbReference type="Gene3D" id="1.10.8.60">
    <property type="match status" value="1"/>
</dbReference>
<evidence type="ECO:0000313" key="12">
    <source>
        <dbReference type="Proteomes" id="UP000030960"/>
    </source>
</evidence>
<dbReference type="InterPro" id="IPR002078">
    <property type="entry name" value="Sigma_54_int"/>
</dbReference>
<dbReference type="PANTHER" id="PTHR32071">
    <property type="entry name" value="TRANSCRIPTIONAL REGULATORY PROTEIN"/>
    <property type="match status" value="1"/>
</dbReference>
<evidence type="ECO:0000256" key="10">
    <source>
        <dbReference type="ARBA" id="ARBA00023163"/>
    </source>
</evidence>
<organism evidence="11 12">
    <name type="scientific">Mameliella alba</name>
    <dbReference type="NCBI Taxonomy" id="561184"/>
    <lineage>
        <taxon>Bacteria</taxon>
        <taxon>Pseudomonadati</taxon>
        <taxon>Pseudomonadota</taxon>
        <taxon>Alphaproteobacteria</taxon>
        <taxon>Rhodobacterales</taxon>
        <taxon>Roseobacteraceae</taxon>
        <taxon>Mameliella</taxon>
    </lineage>
</organism>
<dbReference type="GO" id="GO:0043565">
    <property type="term" value="F:sequence-specific DNA binding"/>
    <property type="evidence" value="ECO:0007669"/>
    <property type="project" value="InterPro"/>
</dbReference>
<dbReference type="CDD" id="cd00009">
    <property type="entry name" value="AAA"/>
    <property type="match status" value="1"/>
</dbReference>
<keyword evidence="6" id="KW-0067">ATP-binding</keyword>
<gene>
    <name evidence="11" type="ORF">OA50_01718</name>
</gene>
<dbReference type="SUPFAM" id="SSF52540">
    <property type="entry name" value="P-loop containing nucleoside triphosphate hydrolases"/>
    <property type="match status" value="1"/>
</dbReference>
<dbReference type="FunFam" id="1.10.10.60:FF:000165">
    <property type="entry name" value="Two-component system nitrogen regulation response regulator NtrX"/>
    <property type="match status" value="1"/>
</dbReference>
<dbReference type="AlphaFoldDB" id="A0A0B3STE5"/>
<dbReference type="Gene3D" id="3.40.50.300">
    <property type="entry name" value="P-loop containing nucleotide triphosphate hydrolases"/>
    <property type="match status" value="1"/>
</dbReference>
<comment type="function">
    <text evidence="1">Required for activation of most nif operons, which are directly involved in nitrogen fixation.</text>
</comment>
<evidence type="ECO:0000256" key="5">
    <source>
        <dbReference type="ARBA" id="ARBA00022741"/>
    </source>
</evidence>
<dbReference type="Pfam" id="PF02954">
    <property type="entry name" value="HTH_8"/>
    <property type="match status" value="1"/>
</dbReference>
<dbReference type="PATRIC" id="fig|1515334.3.peg.1727"/>
<proteinExistence type="predicted"/>